<dbReference type="PANTHER" id="PTHR28152:SF1">
    <property type="entry name" value="HYDROXYACYL-THIOESTER DEHYDRATASE TYPE 2, MITOCHONDRIAL"/>
    <property type="match status" value="1"/>
</dbReference>
<dbReference type="PANTHER" id="PTHR28152">
    <property type="entry name" value="HYDROXYACYL-THIOESTER DEHYDRATASE TYPE 2, MITOCHONDRIAL"/>
    <property type="match status" value="1"/>
</dbReference>
<dbReference type="OrthoDB" id="7183822at2"/>
<proteinExistence type="predicted"/>
<dbReference type="InterPro" id="IPR029069">
    <property type="entry name" value="HotDog_dom_sf"/>
</dbReference>
<dbReference type="Pfam" id="PF13452">
    <property type="entry name" value="FAS1_DH_region"/>
    <property type="match status" value="1"/>
</dbReference>
<dbReference type="EMBL" id="CP042301">
    <property type="protein sequence ID" value="QDZ00193.1"/>
    <property type="molecule type" value="Genomic_DNA"/>
</dbReference>
<protein>
    <submittedName>
        <fullName evidence="2">Protein dehydratase</fullName>
    </submittedName>
</protein>
<dbReference type="AlphaFoldDB" id="A0A5B8KX73"/>
<dbReference type="Gene3D" id="3.10.129.10">
    <property type="entry name" value="Hotdog Thioesterase"/>
    <property type="match status" value="1"/>
</dbReference>
<dbReference type="InterPro" id="IPR039569">
    <property type="entry name" value="FAS1-like_DH_region"/>
</dbReference>
<reference evidence="2" key="1">
    <citation type="submission" date="2020-04" db="EMBL/GenBank/DDBJ databases">
        <title>Nitratireductor sp. nov. isolated from mangrove soil.</title>
        <authorList>
            <person name="Ye Y."/>
        </authorList>
    </citation>
    <scope>NUCLEOTIDE SEQUENCE</scope>
    <source>
        <strain evidence="2">SY7</strain>
    </source>
</reference>
<dbReference type="KEGG" id="niy:FQ775_07240"/>
<evidence type="ECO:0000313" key="3">
    <source>
        <dbReference type="Proteomes" id="UP000321389"/>
    </source>
</evidence>
<dbReference type="Proteomes" id="UP000321389">
    <property type="component" value="Chromosome"/>
</dbReference>
<feature type="domain" description="FAS1-like dehydratase" evidence="1">
    <location>
        <begin position="11"/>
        <end position="142"/>
    </location>
</feature>
<evidence type="ECO:0000313" key="2">
    <source>
        <dbReference type="EMBL" id="QDZ00193.1"/>
    </source>
</evidence>
<organism evidence="2 3">
    <name type="scientific">Nitratireductor mangrovi</name>
    <dbReference type="NCBI Taxonomy" id="2599600"/>
    <lineage>
        <taxon>Bacteria</taxon>
        <taxon>Pseudomonadati</taxon>
        <taxon>Pseudomonadota</taxon>
        <taxon>Alphaproteobacteria</taxon>
        <taxon>Hyphomicrobiales</taxon>
        <taxon>Phyllobacteriaceae</taxon>
        <taxon>Nitratireductor</taxon>
    </lineage>
</organism>
<accession>A0A5B8KX73</accession>
<dbReference type="InterPro" id="IPR052741">
    <property type="entry name" value="Mitochondrial_HTD2"/>
</dbReference>
<name>A0A5B8KX73_9HYPH</name>
<keyword evidence="3" id="KW-1185">Reference proteome</keyword>
<evidence type="ECO:0000259" key="1">
    <source>
        <dbReference type="Pfam" id="PF13452"/>
    </source>
</evidence>
<sequence>MNGGMSDLTAWIGRCERQKDVLTGRLAQSYAATVLDQIEEPIEGDAAPQGIHWCLCPPSLPMGALGRDGHPATGGFLPPVPLPRRMWAGGRLEFLDALRVGDAVERISTVRHIEHKRGRSGELWFVTVQHEISTGRGLAVREEQDLVYRAETAGAPQATAEDSSFADTPADAVTKVAATPTLLFRYSALTFNGHRIHYDRSYATGIEGYAGLVVHGPLQAALLLVLAQRMHDGVPPRRFSFRGQRPLIDGGDIICKGLNREGGADLWTGNDRDNPHIRAEAEW</sequence>
<dbReference type="RefSeq" id="WP_146298842.1">
    <property type="nucleotide sequence ID" value="NZ_CP042301.2"/>
</dbReference>
<dbReference type="GO" id="GO:0019171">
    <property type="term" value="F:(3R)-hydroxyacyl-[acyl-carrier-protein] dehydratase activity"/>
    <property type="evidence" value="ECO:0007669"/>
    <property type="project" value="TreeGrafter"/>
</dbReference>
<dbReference type="SUPFAM" id="SSF54637">
    <property type="entry name" value="Thioesterase/thiol ester dehydrase-isomerase"/>
    <property type="match status" value="1"/>
</dbReference>
<gene>
    <name evidence="2" type="ORF">FQ775_07240</name>
</gene>